<name>X1DBE5_9ZZZZ</name>
<evidence type="ECO:0000313" key="1">
    <source>
        <dbReference type="EMBL" id="GAH05635.1"/>
    </source>
</evidence>
<accession>X1DBE5</accession>
<feature type="non-terminal residue" evidence="1">
    <location>
        <position position="83"/>
    </location>
</feature>
<proteinExistence type="predicted"/>
<reference evidence="1" key="1">
    <citation type="journal article" date="2014" name="Front. Microbiol.">
        <title>High frequency of phylogenetically diverse reductive dehalogenase-homologous genes in deep subseafloor sedimentary metagenomes.</title>
        <authorList>
            <person name="Kawai M."/>
            <person name="Futagami T."/>
            <person name="Toyoda A."/>
            <person name="Takaki Y."/>
            <person name="Nishi S."/>
            <person name="Hori S."/>
            <person name="Arai W."/>
            <person name="Tsubouchi T."/>
            <person name="Morono Y."/>
            <person name="Uchiyama I."/>
            <person name="Ito T."/>
            <person name="Fujiyama A."/>
            <person name="Inagaki F."/>
            <person name="Takami H."/>
        </authorList>
    </citation>
    <scope>NUCLEOTIDE SEQUENCE</scope>
    <source>
        <strain evidence="1">Expedition CK06-06</strain>
    </source>
</reference>
<sequence>MAFDDVVTIIVEETGMSEDAAKSEDNWYTQILEYPLFHLLGKLKTLKIKEVKQQIDGKFDELFFHDIKTVNGYFSISLLRNVC</sequence>
<dbReference type="AlphaFoldDB" id="X1DBE5"/>
<protein>
    <submittedName>
        <fullName evidence="1">Uncharacterized protein</fullName>
    </submittedName>
</protein>
<comment type="caution">
    <text evidence="1">The sequence shown here is derived from an EMBL/GenBank/DDBJ whole genome shotgun (WGS) entry which is preliminary data.</text>
</comment>
<organism evidence="1">
    <name type="scientific">marine sediment metagenome</name>
    <dbReference type="NCBI Taxonomy" id="412755"/>
    <lineage>
        <taxon>unclassified sequences</taxon>
        <taxon>metagenomes</taxon>
        <taxon>ecological metagenomes</taxon>
    </lineage>
</organism>
<dbReference type="EMBL" id="BART01038447">
    <property type="protein sequence ID" value="GAH05635.1"/>
    <property type="molecule type" value="Genomic_DNA"/>
</dbReference>
<gene>
    <name evidence="1" type="ORF">S01H4_63760</name>
</gene>